<organism evidence="2 4">
    <name type="scientific">Stenotrophomonas maltophilia</name>
    <name type="common">Pseudomonas maltophilia</name>
    <name type="synonym">Xanthomonas maltophilia</name>
    <dbReference type="NCBI Taxonomy" id="40324"/>
    <lineage>
        <taxon>Bacteria</taxon>
        <taxon>Pseudomonadati</taxon>
        <taxon>Pseudomonadota</taxon>
        <taxon>Gammaproteobacteria</taxon>
        <taxon>Lysobacterales</taxon>
        <taxon>Lysobacteraceae</taxon>
        <taxon>Stenotrophomonas</taxon>
        <taxon>Stenotrophomonas maltophilia group</taxon>
    </lineage>
</organism>
<dbReference type="GO" id="GO:0006355">
    <property type="term" value="P:regulation of DNA-templated transcription"/>
    <property type="evidence" value="ECO:0007669"/>
    <property type="project" value="InterPro"/>
</dbReference>
<dbReference type="eggNOG" id="ENOG50301WP">
    <property type="taxonomic scope" value="Bacteria"/>
</dbReference>
<name>A0A0F5ZPT8_STEMA</name>
<reference evidence="3 5" key="2">
    <citation type="submission" date="2016-05" db="EMBL/GenBank/DDBJ databases">
        <authorList>
            <person name="Lavstsen T."/>
            <person name="Jespersen J.S."/>
        </authorList>
    </citation>
    <scope>NUCLEOTIDE SEQUENCE [LARGE SCALE GENOMIC DNA]</scope>
    <source>
        <strain evidence="3 5">SM-5815</strain>
    </source>
</reference>
<evidence type="ECO:0000313" key="1">
    <source>
        <dbReference type="EMBL" id="EKZ1928339.1"/>
    </source>
</evidence>
<dbReference type="EMBL" id="ABLTIR010000095">
    <property type="protein sequence ID" value="EKZ1928339.1"/>
    <property type="molecule type" value="Genomic_DNA"/>
</dbReference>
<dbReference type="InterPro" id="IPR010985">
    <property type="entry name" value="Ribbon_hlx_hlx"/>
</dbReference>
<dbReference type="GeneID" id="90527180"/>
<dbReference type="EMBL" id="LXXM01000050">
    <property type="protein sequence ID" value="PZS96473.1"/>
    <property type="molecule type" value="Genomic_DNA"/>
</dbReference>
<dbReference type="RefSeq" id="WP_005407775.1">
    <property type="nucleotide sequence ID" value="NZ_AP021908.1"/>
</dbReference>
<evidence type="ECO:0000313" key="2">
    <source>
        <dbReference type="EMBL" id="KKD57761.1"/>
    </source>
</evidence>
<evidence type="ECO:0000313" key="4">
    <source>
        <dbReference type="Proteomes" id="UP000243478"/>
    </source>
</evidence>
<reference evidence="1" key="3">
    <citation type="submission" date="2023-08" db="EMBL/GenBank/DDBJ databases">
        <authorList>
            <consortium name="Clinical and Environmental Microbiology Branch: Whole genome sequencing antimicrobial resistance pathogens in the healthcare setting"/>
        </authorList>
    </citation>
    <scope>NUCLEOTIDE SEQUENCE</scope>
    <source>
        <strain evidence="1">2023CJ-00293</strain>
    </source>
</reference>
<dbReference type="PATRIC" id="fig|40324.127.peg.311"/>
<evidence type="ECO:0000313" key="3">
    <source>
        <dbReference type="EMBL" id="PZS96473.1"/>
    </source>
</evidence>
<proteinExistence type="predicted"/>
<dbReference type="EMBL" id="JZRZ01000003">
    <property type="protein sequence ID" value="KKD57761.1"/>
    <property type="molecule type" value="Genomic_DNA"/>
</dbReference>
<evidence type="ECO:0000313" key="5">
    <source>
        <dbReference type="Proteomes" id="UP000249614"/>
    </source>
</evidence>
<dbReference type="Proteomes" id="UP001225498">
    <property type="component" value="Unassembled WGS sequence"/>
</dbReference>
<comment type="caution">
    <text evidence="2">The sequence shown here is derived from an EMBL/GenBank/DDBJ whole genome shotgun (WGS) entry which is preliminary data.</text>
</comment>
<dbReference type="Proteomes" id="UP000243478">
    <property type="component" value="Unassembled WGS sequence"/>
</dbReference>
<gene>
    <name evidence="3" type="ORF">A7X83_21490</name>
    <name evidence="1" type="ORF">REH87_003380</name>
    <name evidence="2" type="ORF">VM57_01325</name>
</gene>
<dbReference type="SUPFAM" id="SSF47598">
    <property type="entry name" value="Ribbon-helix-helix"/>
    <property type="match status" value="1"/>
</dbReference>
<dbReference type="Proteomes" id="UP000249614">
    <property type="component" value="Unassembled WGS sequence"/>
</dbReference>
<reference evidence="2 4" key="1">
    <citation type="submission" date="2015-03" db="EMBL/GenBank/DDBJ databases">
        <title>Draft genome of Stenotrophomonas maltophila isolated from urine specimen.</title>
        <authorList>
            <person name="Murugan N."/>
            <person name="Malathi J."/>
            <person name="Umashankar V."/>
            <person name="Madhavan H."/>
        </authorList>
    </citation>
    <scope>NUCLEOTIDE SEQUENCE [LARGE SCALE GENOMIC DNA]</scope>
    <source>
        <strain evidence="2 4">JMNMN1</strain>
    </source>
</reference>
<protein>
    <submittedName>
        <fullName evidence="2">Uncharacterized protein</fullName>
    </submittedName>
</protein>
<dbReference type="AlphaFoldDB" id="A0A0F5ZPT8"/>
<accession>A0A0F5ZPT8</accession>
<sequence>MADVVLRDLDPLLLERIKRVAVARGWTHEQTCAALLEQGLFSSELEVRSGFGDPEVDALSDAIAALQALPAGQGFD</sequence>
<dbReference type="OrthoDB" id="5966436at2"/>
<dbReference type="SMR" id="A0A0F5ZPT8"/>